<feature type="transmembrane region" description="Helical" evidence="1">
    <location>
        <begin position="129"/>
        <end position="150"/>
    </location>
</feature>
<sequence length="222" mass="25395">MDAELQRLKAAWQRQELHLEGVEALALLAWREPRRQQVQRRLRRFGIGQLLWLLAWIGVVAFAAGFWVEHRQTPHLLAAGLALHAYGIAAIWVSATRALLAARLHATGPVLEQLRQLARLRRFTTVSEVALGLPWWCLWLVATQVAAYRWLGLDLYAAAPRWFGLTLAFGAAAMVASLWLARRWARRPPATPWLRRMIDDLSGCNLARAQAQLREIERFERD</sequence>
<feature type="transmembrane region" description="Helical" evidence="1">
    <location>
        <begin position="74"/>
        <end position="95"/>
    </location>
</feature>
<protein>
    <recommendedName>
        <fullName evidence="4">Serine/threonine protein kinase</fullName>
    </recommendedName>
</protein>
<keyword evidence="1" id="KW-0812">Transmembrane</keyword>
<accession>A0ABT3JWK9</accession>
<keyword evidence="1" id="KW-0472">Membrane</keyword>
<keyword evidence="3" id="KW-1185">Reference proteome</keyword>
<reference evidence="2 3" key="1">
    <citation type="submission" date="2022-10" db="EMBL/GenBank/DDBJ databases">
        <title>Xanthomonas sp. H13-6.</title>
        <authorList>
            <person name="Liu X."/>
            <person name="Deng Z."/>
            <person name="Jiang Y."/>
            <person name="Yu T."/>
            <person name="Ai J."/>
        </authorList>
    </citation>
    <scope>NUCLEOTIDE SEQUENCE [LARGE SCALE GENOMIC DNA]</scope>
    <source>
        <strain evidence="2 3">H13-6</strain>
    </source>
</reference>
<gene>
    <name evidence="2" type="ORF">OK345_10105</name>
</gene>
<feature type="transmembrane region" description="Helical" evidence="1">
    <location>
        <begin position="50"/>
        <end position="68"/>
    </location>
</feature>
<evidence type="ECO:0000256" key="1">
    <source>
        <dbReference type="SAM" id="Phobius"/>
    </source>
</evidence>
<evidence type="ECO:0000313" key="3">
    <source>
        <dbReference type="Proteomes" id="UP001209922"/>
    </source>
</evidence>
<dbReference type="RefSeq" id="WP_265127846.1">
    <property type="nucleotide sequence ID" value="NZ_JAPCHY010000008.1"/>
</dbReference>
<dbReference type="EMBL" id="JAPCHY010000008">
    <property type="protein sequence ID" value="MCW4472858.1"/>
    <property type="molecule type" value="Genomic_DNA"/>
</dbReference>
<evidence type="ECO:0000313" key="2">
    <source>
        <dbReference type="EMBL" id="MCW4472858.1"/>
    </source>
</evidence>
<organism evidence="2 3">
    <name type="scientific">Xanthomonas chitinilytica</name>
    <dbReference type="NCBI Taxonomy" id="2989819"/>
    <lineage>
        <taxon>Bacteria</taxon>
        <taxon>Pseudomonadati</taxon>
        <taxon>Pseudomonadota</taxon>
        <taxon>Gammaproteobacteria</taxon>
        <taxon>Lysobacterales</taxon>
        <taxon>Lysobacteraceae</taxon>
        <taxon>Xanthomonas</taxon>
    </lineage>
</organism>
<name>A0ABT3JWK9_9XANT</name>
<proteinExistence type="predicted"/>
<keyword evidence="1" id="KW-1133">Transmembrane helix</keyword>
<comment type="caution">
    <text evidence="2">The sequence shown here is derived from an EMBL/GenBank/DDBJ whole genome shotgun (WGS) entry which is preliminary data.</text>
</comment>
<dbReference type="Proteomes" id="UP001209922">
    <property type="component" value="Unassembled WGS sequence"/>
</dbReference>
<feature type="transmembrane region" description="Helical" evidence="1">
    <location>
        <begin position="162"/>
        <end position="181"/>
    </location>
</feature>
<evidence type="ECO:0008006" key="4">
    <source>
        <dbReference type="Google" id="ProtNLM"/>
    </source>
</evidence>